<sequence length="162" mass="17703">VECLLHLPLPLAGMLATARSWGIATPAELQARTQIGPQLTTAPTAASTIMKSTELVRMAQAILKSVTCPTSLLPHHHLLPPWLSSRPVQTPTNVGRWLHLHLPHHTTHQSTAPSHELPPHRATPTRPRVCLQCPAPGAPTQFYGPRILMLSAMPHTELMVPR</sequence>
<proteinExistence type="predicted"/>
<evidence type="ECO:0000256" key="1">
    <source>
        <dbReference type="SAM" id="MobiDB-lite"/>
    </source>
</evidence>
<protein>
    <submittedName>
        <fullName evidence="2">RNA binding motif protein 4.2</fullName>
    </submittedName>
</protein>
<dbReference type="EMBL" id="HADZ01010744">
    <property type="protein sequence ID" value="SBP74685.1"/>
    <property type="molecule type" value="Transcribed_RNA"/>
</dbReference>
<organism evidence="2">
    <name type="scientific">Nothobranchius kadleci</name>
    <name type="common">African annual killifish</name>
    <dbReference type="NCBI Taxonomy" id="1051664"/>
    <lineage>
        <taxon>Eukaryota</taxon>
        <taxon>Metazoa</taxon>
        <taxon>Chordata</taxon>
        <taxon>Craniata</taxon>
        <taxon>Vertebrata</taxon>
        <taxon>Euteleostomi</taxon>
        <taxon>Actinopterygii</taxon>
        <taxon>Neopterygii</taxon>
        <taxon>Teleostei</taxon>
        <taxon>Neoteleostei</taxon>
        <taxon>Acanthomorphata</taxon>
        <taxon>Ovalentaria</taxon>
        <taxon>Atherinomorphae</taxon>
        <taxon>Cyprinodontiformes</taxon>
        <taxon>Nothobranchiidae</taxon>
        <taxon>Nothobranchius</taxon>
    </lineage>
</organism>
<reference evidence="2" key="2">
    <citation type="submission" date="2016-06" db="EMBL/GenBank/DDBJ databases">
        <title>The genome of a short-lived fish provides insights into sex chromosome evolution and the genetic control of aging.</title>
        <authorList>
            <person name="Reichwald K."/>
            <person name="Felder M."/>
            <person name="Petzold A."/>
            <person name="Koch P."/>
            <person name="Groth M."/>
            <person name="Platzer M."/>
        </authorList>
    </citation>
    <scope>NUCLEOTIDE SEQUENCE</scope>
    <source>
        <tissue evidence="2">Brain</tissue>
    </source>
</reference>
<dbReference type="AlphaFoldDB" id="A0A1A8C7I3"/>
<feature type="region of interest" description="Disordered" evidence="1">
    <location>
        <begin position="105"/>
        <end position="126"/>
    </location>
</feature>
<name>A0A1A8C7I3_NOTKA</name>
<evidence type="ECO:0000313" key="2">
    <source>
        <dbReference type="EMBL" id="SBP74685.1"/>
    </source>
</evidence>
<accession>A0A1A8C7I3</accession>
<reference evidence="2" key="1">
    <citation type="submission" date="2016-05" db="EMBL/GenBank/DDBJ databases">
        <authorList>
            <person name="Lavstsen T."/>
            <person name="Jespersen J.S."/>
        </authorList>
    </citation>
    <scope>NUCLEOTIDE SEQUENCE</scope>
    <source>
        <tissue evidence="2">Brain</tissue>
    </source>
</reference>
<feature type="non-terminal residue" evidence="2">
    <location>
        <position position="1"/>
    </location>
</feature>
<gene>
    <name evidence="2" type="primary">RBM4.2</name>
</gene>